<dbReference type="OrthoDB" id="9814206at2"/>
<evidence type="ECO:0000313" key="11">
    <source>
        <dbReference type="EMBL" id="PPE04046.1"/>
    </source>
</evidence>
<dbReference type="Gene3D" id="3.30.70.100">
    <property type="match status" value="1"/>
</dbReference>
<evidence type="ECO:0000256" key="1">
    <source>
        <dbReference type="ARBA" id="ARBA00004651"/>
    </source>
</evidence>
<dbReference type="GO" id="GO:0008381">
    <property type="term" value="F:mechanosensitive monoatomic ion channel activity"/>
    <property type="evidence" value="ECO:0007669"/>
    <property type="project" value="InterPro"/>
</dbReference>
<feature type="transmembrane region" description="Helical" evidence="8">
    <location>
        <begin position="319"/>
        <end position="340"/>
    </location>
</feature>
<dbReference type="SUPFAM" id="SSF50182">
    <property type="entry name" value="Sm-like ribonucleoproteins"/>
    <property type="match status" value="1"/>
</dbReference>
<keyword evidence="5 8" id="KW-0472">Membrane</keyword>
<keyword evidence="4 8" id="KW-1133">Transmembrane helix</keyword>
<feature type="transmembrane region" description="Helical" evidence="8">
    <location>
        <begin position="346"/>
        <end position="373"/>
    </location>
</feature>
<feature type="region of interest" description="Disordered" evidence="7">
    <location>
        <begin position="29"/>
        <end position="49"/>
    </location>
</feature>
<feature type="transmembrane region" description="Helical" evidence="8">
    <location>
        <begin position="521"/>
        <end position="540"/>
    </location>
</feature>
<dbReference type="InterPro" id="IPR045276">
    <property type="entry name" value="YbiO_bact"/>
</dbReference>
<dbReference type="Gene3D" id="2.30.30.60">
    <property type="match status" value="1"/>
</dbReference>
<dbReference type="EMBL" id="PHHC01000079">
    <property type="protein sequence ID" value="PPE04046.1"/>
    <property type="molecule type" value="Genomic_DNA"/>
</dbReference>
<dbReference type="Proteomes" id="UP000239425">
    <property type="component" value="Unassembled WGS sequence"/>
</dbReference>
<feature type="transmembrane region" description="Helical" evidence="8">
    <location>
        <begin position="495"/>
        <end position="515"/>
    </location>
</feature>
<name>A0A2S5R9P2_9PROT</name>
<keyword evidence="2" id="KW-1003">Cell membrane</keyword>
<comment type="subcellular location">
    <subcellularLocation>
        <location evidence="1">Cell membrane</location>
        <topology evidence="1">Multi-pass membrane protein</topology>
    </subcellularLocation>
</comment>
<dbReference type="InterPro" id="IPR011066">
    <property type="entry name" value="MscS_channel_C_sf"/>
</dbReference>
<accession>A0A2S5R9P2</accession>
<keyword evidence="12" id="KW-1185">Reference proteome</keyword>
<evidence type="ECO:0000256" key="8">
    <source>
        <dbReference type="SAM" id="Phobius"/>
    </source>
</evidence>
<dbReference type="Pfam" id="PF00924">
    <property type="entry name" value="MS_channel_2nd"/>
    <property type="match status" value="1"/>
</dbReference>
<feature type="signal peptide" evidence="9">
    <location>
        <begin position="1"/>
        <end position="27"/>
    </location>
</feature>
<keyword evidence="6" id="KW-0175">Coiled coil</keyword>
<dbReference type="InterPro" id="IPR023408">
    <property type="entry name" value="MscS_beta-dom_sf"/>
</dbReference>
<dbReference type="GO" id="GO:0005886">
    <property type="term" value="C:plasma membrane"/>
    <property type="evidence" value="ECO:0007669"/>
    <property type="project" value="UniProtKB-SubCell"/>
</dbReference>
<keyword evidence="9" id="KW-0732">Signal</keyword>
<evidence type="ECO:0000256" key="5">
    <source>
        <dbReference type="ARBA" id="ARBA00023136"/>
    </source>
</evidence>
<dbReference type="AlphaFoldDB" id="A0A2S5R9P2"/>
<evidence type="ECO:0000259" key="10">
    <source>
        <dbReference type="Pfam" id="PF00924"/>
    </source>
</evidence>
<feature type="transmembrane region" description="Helical" evidence="8">
    <location>
        <begin position="211"/>
        <end position="233"/>
    </location>
</feature>
<organism evidence="11 12">
    <name type="scientific">Holospora curviuscula</name>
    <dbReference type="NCBI Taxonomy" id="1082868"/>
    <lineage>
        <taxon>Bacteria</taxon>
        <taxon>Pseudomonadati</taxon>
        <taxon>Pseudomonadota</taxon>
        <taxon>Alphaproteobacteria</taxon>
        <taxon>Holosporales</taxon>
        <taxon>Holosporaceae</taxon>
        <taxon>Holospora</taxon>
    </lineage>
</organism>
<dbReference type="InterPro" id="IPR010920">
    <property type="entry name" value="LSM_dom_sf"/>
</dbReference>
<sequence length="715" mass="81987">MLYKVFRYRLLHILLGLGLGGSASLLAPPQESSVSSESSSRTRAKNTPKEMQKFLKEVKEAKQHLKKNQEQLDRILKRLQSYDVPLPSVQEEQKVDKSSPLLTHLEFFSFQLKRVLHNFFFGFEHLFRLVFAPGFSPKSFGVVLWMLGIFIVSGLSNILLYRNFYTEIHRISGGTGFRSIIFLGIPFLVYAGLGRIWFFKRWFLPSACTEFLAYLPLYTYTLMVGYYSVATYFTSVIRVQFTTPGVQVALHAFQRIFLIHFASKILKEILTLTQADSLVFSTFTQSFAIIFSLGLWNALKKFKYMILSEIKISAQRNRLILLLSLSQWGVGLFLTLWLFFPGIFMAFFIPTLVTVGVLLSINTVQFKIYRLFLEFLWKRKYQSFIFPLLYQYRKSVLTVTKALVYIGLLTLWGEVFQEIQNNAIFSVVYWLSPIFISPWVTRGFNAALVGVASFLLIKIINKVLRYYVEDRYSVQSSENNFLFTRLKTMMAIIRTIVNVLVGGPALIFMISHIFGVQLKEWAASVGVAGFGLTFGLQNIVRDFITGFFIIFENNLMVGDEVDIDGRTGKVEAIAVRTVKIRSENGTLMTIPFGNIIVIGNRNKHFSAVLMNISVAYHEDLDKVQKLIEKAFYILKKNSPVKRYVLGNLEFRGVNEVTPYSVVLLAKIRTTPNCQDQVRRQFNRVLKELFDEANIKIPYPPNIALNSTPSLTNTHI</sequence>
<feature type="transmembrane region" description="Helical" evidence="8">
    <location>
        <begin position="180"/>
        <end position="199"/>
    </location>
</feature>
<comment type="caution">
    <text evidence="11">The sequence shown here is derived from an EMBL/GenBank/DDBJ whole genome shotgun (WGS) entry which is preliminary data.</text>
</comment>
<feature type="compositionally biased region" description="Low complexity" evidence="7">
    <location>
        <begin position="29"/>
        <end position="39"/>
    </location>
</feature>
<evidence type="ECO:0000256" key="2">
    <source>
        <dbReference type="ARBA" id="ARBA00022475"/>
    </source>
</evidence>
<proteinExistence type="predicted"/>
<evidence type="ECO:0000256" key="9">
    <source>
        <dbReference type="SAM" id="SignalP"/>
    </source>
</evidence>
<feature type="domain" description="Mechanosensitive ion channel MscS" evidence="10">
    <location>
        <begin position="538"/>
        <end position="599"/>
    </location>
</feature>
<evidence type="ECO:0000256" key="3">
    <source>
        <dbReference type="ARBA" id="ARBA00022692"/>
    </source>
</evidence>
<protein>
    <submittedName>
        <fullName evidence="11">Moderate conductance mechanosensitive channel YbiO</fullName>
    </submittedName>
</protein>
<feature type="transmembrane region" description="Helical" evidence="8">
    <location>
        <begin position="278"/>
        <end position="299"/>
    </location>
</feature>
<evidence type="ECO:0000256" key="7">
    <source>
        <dbReference type="SAM" id="MobiDB-lite"/>
    </source>
</evidence>
<feature type="chain" id="PRO_5015567290" evidence="9">
    <location>
        <begin position="28"/>
        <end position="715"/>
    </location>
</feature>
<evidence type="ECO:0000256" key="4">
    <source>
        <dbReference type="ARBA" id="ARBA00022989"/>
    </source>
</evidence>
<feature type="transmembrane region" description="Helical" evidence="8">
    <location>
        <begin position="433"/>
        <end position="457"/>
    </location>
</feature>
<dbReference type="InterPro" id="IPR006685">
    <property type="entry name" value="MscS_channel_2nd"/>
</dbReference>
<gene>
    <name evidence="11" type="ORF">HCUR_00581</name>
</gene>
<dbReference type="Gene3D" id="1.10.287.1260">
    <property type="match status" value="1"/>
</dbReference>
<dbReference type="PANTHER" id="PTHR30460:SF0">
    <property type="entry name" value="MODERATE CONDUCTANCE MECHANOSENSITIVE CHANNEL YBIO"/>
    <property type="match status" value="1"/>
</dbReference>
<dbReference type="PANTHER" id="PTHR30460">
    <property type="entry name" value="MODERATE CONDUCTANCE MECHANOSENSITIVE CHANNEL YBIO"/>
    <property type="match status" value="1"/>
</dbReference>
<feature type="coiled-coil region" evidence="6">
    <location>
        <begin position="51"/>
        <end position="78"/>
    </location>
</feature>
<dbReference type="SUPFAM" id="SSF82689">
    <property type="entry name" value="Mechanosensitive channel protein MscS (YggB), C-terminal domain"/>
    <property type="match status" value="1"/>
</dbReference>
<reference evidence="11 12" key="1">
    <citation type="submission" date="2017-11" db="EMBL/GenBank/DDBJ databases">
        <title>Comparative genomic analysis of Holospora spp., intranuclear symbionts of paramecia.</title>
        <authorList>
            <person name="Garushyants S.K."/>
            <person name="Beliavskaya A."/>
            <person name="Malko D.B."/>
            <person name="Logacheva M.D."/>
            <person name="Rautian M.S."/>
            <person name="Gelfand M.S."/>
        </authorList>
    </citation>
    <scope>NUCLEOTIDE SEQUENCE [LARGE SCALE GENOMIC DNA]</scope>
    <source>
        <strain evidence="12">02AZ16</strain>
    </source>
</reference>
<evidence type="ECO:0000313" key="12">
    <source>
        <dbReference type="Proteomes" id="UP000239425"/>
    </source>
</evidence>
<dbReference type="RefSeq" id="WP_104206650.1">
    <property type="nucleotide sequence ID" value="NZ_PHHC01000079.1"/>
</dbReference>
<feature type="transmembrane region" description="Helical" evidence="8">
    <location>
        <begin position="140"/>
        <end position="160"/>
    </location>
</feature>
<feature type="transmembrane region" description="Helical" evidence="8">
    <location>
        <begin position="394"/>
        <end position="413"/>
    </location>
</feature>
<evidence type="ECO:0000256" key="6">
    <source>
        <dbReference type="SAM" id="Coils"/>
    </source>
</evidence>
<keyword evidence="3 8" id="KW-0812">Transmembrane</keyword>